<keyword evidence="5" id="KW-0539">Nucleus</keyword>
<evidence type="ECO:0000256" key="3">
    <source>
        <dbReference type="ARBA" id="ARBA00023125"/>
    </source>
</evidence>
<keyword evidence="3" id="KW-0238">DNA-binding</keyword>
<feature type="region of interest" description="Disordered" evidence="6">
    <location>
        <begin position="705"/>
        <end position="735"/>
    </location>
</feature>
<dbReference type="InterPro" id="IPR036864">
    <property type="entry name" value="Zn2-C6_fun-type_DNA-bd_sf"/>
</dbReference>
<dbReference type="AlphaFoldDB" id="A0A2T3A335"/>
<dbReference type="GO" id="GO:0000981">
    <property type="term" value="F:DNA-binding transcription factor activity, RNA polymerase II-specific"/>
    <property type="evidence" value="ECO:0007669"/>
    <property type="project" value="InterPro"/>
</dbReference>
<dbReference type="PANTHER" id="PTHR31845:SF10">
    <property type="entry name" value="ZN(II)2CYS6 TRANSCRIPTION FACTOR (EUROFUNG)"/>
    <property type="match status" value="1"/>
</dbReference>
<dbReference type="Gene3D" id="4.10.240.10">
    <property type="entry name" value="Zn(2)-C6 fungal-type DNA-binding domain"/>
    <property type="match status" value="1"/>
</dbReference>
<dbReference type="InParanoid" id="A0A2T3A335"/>
<keyword evidence="8" id="KW-1185">Reference proteome</keyword>
<evidence type="ECO:0000256" key="6">
    <source>
        <dbReference type="SAM" id="MobiDB-lite"/>
    </source>
</evidence>
<sequence>MGQRLCCLLIRQGERGLDYPRTSPTNSDAHEVRCVRSDAARGSPCDRCKRLGKECAIQVHLPRKKRTASARNSKTSQLEERLNGLVELIRGSTEIPDSSRKRTPSLVPGPPMQSTSSNTPSTGAGGVINVPSSWNSSCPPRCICAATHGEVYLSAASDEDSFAYYQMRLLARFPFVVIPAQTKADQCKAERPLLFAAMKMAASVYNVSSMRAQMYQLVAQISQQVLISSNKSMDALQALLVMLGWFHNHCIMHAQMSSLLHLAQALLSELGLSREPAVQERTSIMVLMPAQPPPRKAEDKRALLGVWFLTSFAYTTLQRTLPMKFSRYMKTCLKELEETPEVASDQLLVHLVKIQRLTEHVHNRVSQEDEDDLISSIPRPPFSAFQGTFDAEIQRLKQSVPPSLKDNKLLRIHYASAILRVYQPPPTEYDVLQALVSSFDNSSIGGLTTIESFHKAKAALTGFFDAYLSLPVEFYNVMPVYTMTQIIWGITMLARWANLMGPGRARSKTANDLLNRHKVIWDPSAQRPQASTACEAGVAPQTSHQEGHVCALAKAGSPSYLMSASGNDPVDDVVSRLRHLPPSFTHPTQISATHIREAADPKIPRVIAALKARLQPQRDLNLDIVDIMAKLGNRVEEVHRMREDRFLEGWQNDIWHICSKKILIARAKLEKFAELIDAPTASRMQPKHTQERDCDEAMDAVSLTTATNNGHGSTQGQPAGGLADTQGNDQASSAGGFNLSTLDDAEFFDGLWMGSAFDPLDPSLWLTDDLDWSAPLLPEATQETDTNFS</sequence>
<dbReference type="Proteomes" id="UP000241462">
    <property type="component" value="Unassembled WGS sequence"/>
</dbReference>
<protein>
    <recommendedName>
        <fullName evidence="9">Transcription factor domain-containing protein</fullName>
    </recommendedName>
</protein>
<feature type="region of interest" description="Disordered" evidence="6">
    <location>
        <begin position="89"/>
        <end position="126"/>
    </location>
</feature>
<evidence type="ECO:0000313" key="8">
    <source>
        <dbReference type="Proteomes" id="UP000241462"/>
    </source>
</evidence>
<keyword evidence="4" id="KW-0804">Transcription</keyword>
<dbReference type="GO" id="GO:0000976">
    <property type="term" value="F:transcription cis-regulatory region binding"/>
    <property type="evidence" value="ECO:0007669"/>
    <property type="project" value="TreeGrafter"/>
</dbReference>
<accession>A0A2T3A335</accession>
<evidence type="ECO:0000256" key="4">
    <source>
        <dbReference type="ARBA" id="ARBA00023163"/>
    </source>
</evidence>
<reference evidence="7 8" key="1">
    <citation type="journal article" date="2018" name="Mycol. Prog.">
        <title>Coniella lustricola, a new species from submerged detritus.</title>
        <authorList>
            <person name="Raudabaugh D.B."/>
            <person name="Iturriaga T."/>
            <person name="Carver A."/>
            <person name="Mondo S."/>
            <person name="Pangilinan J."/>
            <person name="Lipzen A."/>
            <person name="He G."/>
            <person name="Amirebrahimi M."/>
            <person name="Grigoriev I.V."/>
            <person name="Miller A.N."/>
        </authorList>
    </citation>
    <scope>NUCLEOTIDE SEQUENCE [LARGE SCALE GENOMIC DNA]</scope>
    <source>
        <strain evidence="7 8">B22-T-1</strain>
    </source>
</reference>
<dbReference type="GO" id="GO:0008270">
    <property type="term" value="F:zinc ion binding"/>
    <property type="evidence" value="ECO:0007669"/>
    <property type="project" value="InterPro"/>
</dbReference>
<dbReference type="GO" id="GO:0005634">
    <property type="term" value="C:nucleus"/>
    <property type="evidence" value="ECO:0007669"/>
    <property type="project" value="UniProtKB-SubCell"/>
</dbReference>
<dbReference type="OrthoDB" id="5226580at2759"/>
<feature type="compositionally biased region" description="Polar residues" evidence="6">
    <location>
        <begin position="112"/>
        <end position="122"/>
    </location>
</feature>
<evidence type="ECO:0000313" key="7">
    <source>
        <dbReference type="EMBL" id="PSR82023.1"/>
    </source>
</evidence>
<feature type="compositionally biased region" description="Polar residues" evidence="6">
    <location>
        <begin position="705"/>
        <end position="717"/>
    </location>
</feature>
<comment type="subcellular location">
    <subcellularLocation>
        <location evidence="1">Nucleus</location>
    </subcellularLocation>
</comment>
<evidence type="ECO:0008006" key="9">
    <source>
        <dbReference type="Google" id="ProtNLM"/>
    </source>
</evidence>
<dbReference type="PANTHER" id="PTHR31845">
    <property type="entry name" value="FINGER DOMAIN PROTEIN, PUTATIVE-RELATED"/>
    <property type="match status" value="1"/>
</dbReference>
<gene>
    <name evidence="7" type="ORF">BD289DRAFT_25472</name>
</gene>
<proteinExistence type="predicted"/>
<evidence type="ECO:0000256" key="5">
    <source>
        <dbReference type="ARBA" id="ARBA00023242"/>
    </source>
</evidence>
<evidence type="ECO:0000256" key="1">
    <source>
        <dbReference type="ARBA" id="ARBA00004123"/>
    </source>
</evidence>
<name>A0A2T3A335_9PEZI</name>
<dbReference type="CDD" id="cd12148">
    <property type="entry name" value="fungal_TF_MHR"/>
    <property type="match status" value="1"/>
</dbReference>
<dbReference type="EMBL" id="KZ678488">
    <property type="protein sequence ID" value="PSR82023.1"/>
    <property type="molecule type" value="Genomic_DNA"/>
</dbReference>
<dbReference type="STRING" id="2025994.A0A2T3A335"/>
<evidence type="ECO:0000256" key="2">
    <source>
        <dbReference type="ARBA" id="ARBA00023015"/>
    </source>
</evidence>
<keyword evidence="2" id="KW-0805">Transcription regulation</keyword>
<dbReference type="InterPro" id="IPR051089">
    <property type="entry name" value="prtT"/>
</dbReference>
<organism evidence="7 8">
    <name type="scientific">Coniella lustricola</name>
    <dbReference type="NCBI Taxonomy" id="2025994"/>
    <lineage>
        <taxon>Eukaryota</taxon>
        <taxon>Fungi</taxon>
        <taxon>Dikarya</taxon>
        <taxon>Ascomycota</taxon>
        <taxon>Pezizomycotina</taxon>
        <taxon>Sordariomycetes</taxon>
        <taxon>Sordariomycetidae</taxon>
        <taxon>Diaporthales</taxon>
        <taxon>Schizoparmaceae</taxon>
        <taxon>Coniella</taxon>
    </lineage>
</organism>
<feature type="compositionally biased region" description="Polar residues" evidence="6">
    <location>
        <begin position="725"/>
        <end position="735"/>
    </location>
</feature>